<reference evidence="1 2" key="1">
    <citation type="submission" date="2022-05" db="EMBL/GenBank/DDBJ databases">
        <authorList>
            <consortium name="Genoscope - CEA"/>
            <person name="William W."/>
        </authorList>
    </citation>
    <scope>NUCLEOTIDE SEQUENCE [LARGE SCALE GENOMIC DNA]</scope>
</reference>
<dbReference type="PANTHER" id="PTHR47526:SF3">
    <property type="entry name" value="PHD-TYPE DOMAIN-CONTAINING PROTEIN"/>
    <property type="match status" value="1"/>
</dbReference>
<dbReference type="PANTHER" id="PTHR47526">
    <property type="entry name" value="ATP-DEPENDENT DNA HELICASE"/>
    <property type="match status" value="1"/>
</dbReference>
<evidence type="ECO:0000313" key="1">
    <source>
        <dbReference type="EMBL" id="CAH3150954.1"/>
    </source>
</evidence>
<dbReference type="EMBL" id="CALNXI010001001">
    <property type="protein sequence ID" value="CAH3150954.1"/>
    <property type="molecule type" value="Genomic_DNA"/>
</dbReference>
<organism evidence="1 2">
    <name type="scientific">Porites evermanni</name>
    <dbReference type="NCBI Taxonomy" id="104178"/>
    <lineage>
        <taxon>Eukaryota</taxon>
        <taxon>Metazoa</taxon>
        <taxon>Cnidaria</taxon>
        <taxon>Anthozoa</taxon>
        <taxon>Hexacorallia</taxon>
        <taxon>Scleractinia</taxon>
        <taxon>Fungiina</taxon>
        <taxon>Poritidae</taxon>
        <taxon>Porites</taxon>
    </lineage>
</organism>
<comment type="caution">
    <text evidence="1">The sequence shown here is derived from an EMBL/GenBank/DDBJ whole genome shotgun (WGS) entry which is preliminary data.</text>
</comment>
<name>A0ABN8PUW2_9CNID</name>
<evidence type="ECO:0000313" key="2">
    <source>
        <dbReference type="Proteomes" id="UP001159427"/>
    </source>
</evidence>
<dbReference type="Proteomes" id="UP001159427">
    <property type="component" value="Unassembled WGS sequence"/>
</dbReference>
<protein>
    <submittedName>
        <fullName evidence="1">Uncharacterized protein</fullName>
    </submittedName>
</protein>
<sequence>MEAYNQMVSGFITRMKGHIIANKFVVLAKVRHFSFIPIWIITEREGTVLSAHYLGCKAGLAESCSHIATVLFYLEGWTKIRGVRNYLDLLEADSTLPVSAAKKIPVPTEVEMKTLSAQL</sequence>
<proteinExistence type="predicted"/>
<gene>
    <name evidence="1" type="ORF">PEVE_00000256</name>
</gene>
<accession>A0ABN8PUW2</accession>
<keyword evidence="2" id="KW-1185">Reference proteome</keyword>